<protein>
    <recommendedName>
        <fullName evidence="2">AMIN-like domain-containing protein</fullName>
    </recommendedName>
</protein>
<organism evidence="3 4">
    <name type="scientific">Streptomyces pathocidini</name>
    <dbReference type="NCBI Taxonomy" id="1650571"/>
    <lineage>
        <taxon>Bacteria</taxon>
        <taxon>Bacillati</taxon>
        <taxon>Actinomycetota</taxon>
        <taxon>Actinomycetes</taxon>
        <taxon>Kitasatosporales</taxon>
        <taxon>Streptomycetaceae</taxon>
        <taxon>Streptomyces</taxon>
    </lineage>
</organism>
<dbReference type="EMBL" id="JBIRWE010000005">
    <property type="protein sequence ID" value="MFI1965269.1"/>
    <property type="molecule type" value="Genomic_DNA"/>
</dbReference>
<proteinExistence type="predicted"/>
<dbReference type="RefSeq" id="WP_338058469.1">
    <property type="nucleotide sequence ID" value="NZ_JBIRWE010000005.1"/>
</dbReference>
<keyword evidence="1" id="KW-0732">Signal</keyword>
<feature type="signal peptide" evidence="1">
    <location>
        <begin position="1"/>
        <end position="18"/>
    </location>
</feature>
<reference evidence="3 4" key="1">
    <citation type="submission" date="2024-10" db="EMBL/GenBank/DDBJ databases">
        <title>The Natural Products Discovery Center: Release of the First 8490 Sequenced Strains for Exploring Actinobacteria Biosynthetic Diversity.</title>
        <authorList>
            <person name="Kalkreuter E."/>
            <person name="Kautsar S.A."/>
            <person name="Yang D."/>
            <person name="Bader C.D."/>
            <person name="Teijaro C.N."/>
            <person name="Fluegel L."/>
            <person name="Davis C.M."/>
            <person name="Simpson J.R."/>
            <person name="Lauterbach L."/>
            <person name="Steele A.D."/>
            <person name="Gui C."/>
            <person name="Meng S."/>
            <person name="Li G."/>
            <person name="Viehrig K."/>
            <person name="Ye F."/>
            <person name="Su P."/>
            <person name="Kiefer A.F."/>
            <person name="Nichols A."/>
            <person name="Cepeda A.J."/>
            <person name="Yan W."/>
            <person name="Fan B."/>
            <person name="Jiang Y."/>
            <person name="Adhikari A."/>
            <person name="Zheng C.-J."/>
            <person name="Schuster L."/>
            <person name="Cowan T.M."/>
            <person name="Smanski M.J."/>
            <person name="Chevrette M.G."/>
            <person name="De Carvalho L.P.S."/>
            <person name="Shen B."/>
        </authorList>
    </citation>
    <scope>NUCLEOTIDE SEQUENCE [LARGE SCALE GENOMIC DNA]</scope>
    <source>
        <strain evidence="3 4">NPDC020327</strain>
    </source>
</reference>
<evidence type="ECO:0000256" key="1">
    <source>
        <dbReference type="SAM" id="SignalP"/>
    </source>
</evidence>
<dbReference type="InterPro" id="IPR056303">
    <property type="entry name" value="AMIN-like"/>
</dbReference>
<dbReference type="Proteomes" id="UP001611548">
    <property type="component" value="Unassembled WGS sequence"/>
</dbReference>
<keyword evidence="4" id="KW-1185">Reference proteome</keyword>
<name>A0ABW7URM5_9ACTN</name>
<feature type="chain" id="PRO_5046913769" description="AMIN-like domain-containing protein" evidence="1">
    <location>
        <begin position="19"/>
        <end position="181"/>
    </location>
</feature>
<evidence type="ECO:0000313" key="4">
    <source>
        <dbReference type="Proteomes" id="UP001611548"/>
    </source>
</evidence>
<evidence type="ECO:0000313" key="3">
    <source>
        <dbReference type="EMBL" id="MFI1965269.1"/>
    </source>
</evidence>
<comment type="caution">
    <text evidence="3">The sequence shown here is derived from an EMBL/GenBank/DDBJ whole genome shotgun (WGS) entry which is preliminary data.</text>
</comment>
<feature type="domain" description="AMIN-like" evidence="2">
    <location>
        <begin position="48"/>
        <end position="177"/>
    </location>
</feature>
<dbReference type="Pfam" id="PF24837">
    <property type="entry name" value="AMIN-like"/>
    <property type="match status" value="1"/>
</dbReference>
<gene>
    <name evidence="3" type="ORF">ACH429_14350</name>
</gene>
<accession>A0ABW7URM5</accession>
<evidence type="ECO:0000259" key="2">
    <source>
        <dbReference type="Pfam" id="PF24837"/>
    </source>
</evidence>
<sequence>MVALAAVGIMGTAGVAGAATQSAAKATACSTAWGSTLKSATGTDTEPLRNVRTGRHTCFDRIVFDISGVTGKVGYHVGYVNRFYQDGSGKYIPVKGGAILQIIVNAPSYDPATIEQTYPGKGAQPLPGVNVSGYKTFRDAKFGASYEGQSQIGLGVRARLPFQVFQNGDRLIVDVAHTWTG</sequence>